<gene>
    <name evidence="2" type="ORF">GB883_07520</name>
</gene>
<keyword evidence="3" id="KW-1185">Reference proteome</keyword>
<dbReference type="Proteomes" id="UP000451860">
    <property type="component" value="Unassembled WGS sequence"/>
</dbReference>
<dbReference type="InterPro" id="IPR029442">
    <property type="entry name" value="GyrI-like"/>
</dbReference>
<dbReference type="RefSeq" id="WP_152203462.1">
    <property type="nucleotide sequence ID" value="NZ_VUKF01000028.1"/>
</dbReference>
<dbReference type="Gene3D" id="3.20.80.10">
    <property type="entry name" value="Regulatory factor, effector binding domain"/>
    <property type="match status" value="1"/>
</dbReference>
<sequence>MNDIHLIDLQEQPVAGVRQRVRMEDLKNLFDTAFEKVLDGIRSAGAAPAGAPYARYFGRPEETVEVEIGFPVQEPFTATGDLVVSTLPAARAAEVIHAGSYDTLPDTYRAMERWIEEHQLQMLEESWEIYEAGPESDPDPATWRTRILFPVSGPQVKPA</sequence>
<reference evidence="2 3" key="1">
    <citation type="submission" date="2019-10" db="EMBL/GenBank/DDBJ databases">
        <title>Georgenia wutianyii sp. nov. and Georgenia yuyongxinii sp. nov. isolated from plateau pika (Ochotona curzoniae) in the Qinghai-Tibet plateau of China.</title>
        <authorList>
            <person name="Tian Z."/>
        </authorList>
    </citation>
    <scope>NUCLEOTIDE SEQUENCE [LARGE SCALE GENOMIC DNA]</scope>
    <source>
        <strain evidence="2 3">DSM 21501</strain>
    </source>
</reference>
<dbReference type="Pfam" id="PF06445">
    <property type="entry name" value="GyrI-like"/>
    <property type="match status" value="1"/>
</dbReference>
<feature type="domain" description="AraC effector-binding" evidence="1">
    <location>
        <begin position="2"/>
        <end position="152"/>
    </location>
</feature>
<evidence type="ECO:0000313" key="2">
    <source>
        <dbReference type="EMBL" id="KAE8764730.1"/>
    </source>
</evidence>
<organism evidence="2 3">
    <name type="scientific">Georgenia thermotolerans</name>
    <dbReference type="NCBI Taxonomy" id="527326"/>
    <lineage>
        <taxon>Bacteria</taxon>
        <taxon>Bacillati</taxon>
        <taxon>Actinomycetota</taxon>
        <taxon>Actinomycetes</taxon>
        <taxon>Micrococcales</taxon>
        <taxon>Bogoriellaceae</taxon>
        <taxon>Georgenia</taxon>
    </lineage>
</organism>
<dbReference type="SUPFAM" id="SSF55136">
    <property type="entry name" value="Probable bacterial effector-binding domain"/>
    <property type="match status" value="1"/>
</dbReference>
<proteinExistence type="predicted"/>
<accession>A0A7J5UR88</accession>
<evidence type="ECO:0000313" key="3">
    <source>
        <dbReference type="Proteomes" id="UP000451860"/>
    </source>
</evidence>
<dbReference type="InterPro" id="IPR010499">
    <property type="entry name" value="AraC_E-bd"/>
</dbReference>
<dbReference type="InterPro" id="IPR011256">
    <property type="entry name" value="Reg_factor_effector_dom_sf"/>
</dbReference>
<evidence type="ECO:0000259" key="1">
    <source>
        <dbReference type="SMART" id="SM00871"/>
    </source>
</evidence>
<comment type="caution">
    <text evidence="2">The sequence shown here is derived from an EMBL/GenBank/DDBJ whole genome shotgun (WGS) entry which is preliminary data.</text>
</comment>
<dbReference type="SMART" id="SM00871">
    <property type="entry name" value="AraC_E_bind"/>
    <property type="match status" value="1"/>
</dbReference>
<protein>
    <submittedName>
        <fullName evidence="2">AraC family transcriptional regulator</fullName>
    </submittedName>
</protein>
<dbReference type="EMBL" id="WHJE01000024">
    <property type="protein sequence ID" value="KAE8764730.1"/>
    <property type="molecule type" value="Genomic_DNA"/>
</dbReference>
<dbReference type="AlphaFoldDB" id="A0A7J5UR88"/>
<dbReference type="OrthoDB" id="795001at2"/>
<name>A0A7J5UR88_9MICO</name>